<dbReference type="Proteomes" id="UP000515977">
    <property type="component" value="Chromosome"/>
</dbReference>
<accession>A0A7G9QXC7</accession>
<dbReference type="KEGG" id="tbv:H9L17_07745"/>
<evidence type="ECO:0000313" key="1">
    <source>
        <dbReference type="EMBL" id="QNN48002.1"/>
    </source>
</evidence>
<sequence length="63" mass="6778">MQQAEHVNAVLVADAEYDEAAAFAVLLRDVQGANARTEIYAGLAADDVRAGCRYGKFQEGFSL</sequence>
<keyword evidence="2" id="KW-1185">Reference proteome</keyword>
<name>A0A7G9QXC7_9GAMM</name>
<reference evidence="1 2" key="1">
    <citation type="submission" date="2020-08" db="EMBL/GenBank/DDBJ databases">
        <title>Genome sequence of Thermomonas brevis KACC 16975T.</title>
        <authorList>
            <person name="Hyun D.-W."/>
            <person name="Bae J.-W."/>
        </authorList>
    </citation>
    <scope>NUCLEOTIDE SEQUENCE [LARGE SCALE GENOMIC DNA]</scope>
    <source>
        <strain evidence="1 2">KACC 16975</strain>
    </source>
</reference>
<evidence type="ECO:0000313" key="2">
    <source>
        <dbReference type="Proteomes" id="UP000515977"/>
    </source>
</evidence>
<dbReference type="RefSeq" id="WP_187571745.1">
    <property type="nucleotide sequence ID" value="NZ_CP060711.1"/>
</dbReference>
<dbReference type="AlphaFoldDB" id="A0A7G9QXC7"/>
<protein>
    <submittedName>
        <fullName evidence="1">Uncharacterized protein</fullName>
    </submittedName>
</protein>
<organism evidence="1 2">
    <name type="scientific">Thermomonas brevis</name>
    <dbReference type="NCBI Taxonomy" id="215691"/>
    <lineage>
        <taxon>Bacteria</taxon>
        <taxon>Pseudomonadati</taxon>
        <taxon>Pseudomonadota</taxon>
        <taxon>Gammaproteobacteria</taxon>
        <taxon>Lysobacterales</taxon>
        <taxon>Lysobacteraceae</taxon>
        <taxon>Thermomonas</taxon>
    </lineage>
</organism>
<proteinExistence type="predicted"/>
<gene>
    <name evidence="1" type="ORF">H9L17_07745</name>
</gene>
<dbReference type="EMBL" id="CP060711">
    <property type="protein sequence ID" value="QNN48002.1"/>
    <property type="molecule type" value="Genomic_DNA"/>
</dbReference>